<protein>
    <recommendedName>
        <fullName evidence="4">Secreted protein</fullName>
    </recommendedName>
</protein>
<organism evidence="2 3">
    <name type="scientific">Panicum virgatum</name>
    <name type="common">Blackwell switchgrass</name>
    <dbReference type="NCBI Taxonomy" id="38727"/>
    <lineage>
        <taxon>Eukaryota</taxon>
        <taxon>Viridiplantae</taxon>
        <taxon>Streptophyta</taxon>
        <taxon>Embryophyta</taxon>
        <taxon>Tracheophyta</taxon>
        <taxon>Spermatophyta</taxon>
        <taxon>Magnoliopsida</taxon>
        <taxon>Liliopsida</taxon>
        <taxon>Poales</taxon>
        <taxon>Poaceae</taxon>
        <taxon>PACMAD clade</taxon>
        <taxon>Panicoideae</taxon>
        <taxon>Panicodae</taxon>
        <taxon>Paniceae</taxon>
        <taxon>Panicinae</taxon>
        <taxon>Panicum</taxon>
        <taxon>Panicum sect. Hiantes</taxon>
    </lineage>
</organism>
<name>A0A8T0UKF7_PANVG</name>
<evidence type="ECO:0008006" key="4">
    <source>
        <dbReference type="Google" id="ProtNLM"/>
    </source>
</evidence>
<accession>A0A8T0UKF7</accession>
<feature type="chain" id="PRO_5035753696" description="Secreted protein" evidence="1">
    <location>
        <begin position="21"/>
        <end position="93"/>
    </location>
</feature>
<proteinExistence type="predicted"/>
<reference evidence="2" key="1">
    <citation type="submission" date="2020-05" db="EMBL/GenBank/DDBJ databases">
        <title>WGS assembly of Panicum virgatum.</title>
        <authorList>
            <person name="Lovell J.T."/>
            <person name="Jenkins J."/>
            <person name="Shu S."/>
            <person name="Juenger T.E."/>
            <person name="Schmutz J."/>
        </authorList>
    </citation>
    <scope>NUCLEOTIDE SEQUENCE</scope>
    <source>
        <strain evidence="2">AP13</strain>
    </source>
</reference>
<dbReference type="Proteomes" id="UP000823388">
    <property type="component" value="Chromosome 3N"/>
</dbReference>
<evidence type="ECO:0000313" key="3">
    <source>
        <dbReference type="Proteomes" id="UP000823388"/>
    </source>
</evidence>
<feature type="signal peptide" evidence="1">
    <location>
        <begin position="1"/>
        <end position="20"/>
    </location>
</feature>
<evidence type="ECO:0000313" key="2">
    <source>
        <dbReference type="EMBL" id="KAG2621009.1"/>
    </source>
</evidence>
<gene>
    <name evidence="2" type="ORF">PVAP13_3NG227289</name>
</gene>
<dbReference type="AlphaFoldDB" id="A0A8T0UKF7"/>
<keyword evidence="3" id="KW-1185">Reference proteome</keyword>
<sequence>MPGCHAPILCLLLFPSPSFSLFSPVLSRALSPSLSSVLQQEEEKEDPPLPFILVAGSPYCASSPSSDKVRPKTRSPPPVISIDLGALQSLSQL</sequence>
<keyword evidence="1" id="KW-0732">Signal</keyword>
<dbReference type="EMBL" id="CM029042">
    <property type="protein sequence ID" value="KAG2621009.1"/>
    <property type="molecule type" value="Genomic_DNA"/>
</dbReference>
<evidence type="ECO:0000256" key="1">
    <source>
        <dbReference type="SAM" id="SignalP"/>
    </source>
</evidence>
<comment type="caution">
    <text evidence="2">The sequence shown here is derived from an EMBL/GenBank/DDBJ whole genome shotgun (WGS) entry which is preliminary data.</text>
</comment>